<keyword evidence="1" id="KW-0175">Coiled coil</keyword>
<keyword evidence="2" id="KW-0732">Signal</keyword>
<reference evidence="3 4" key="1">
    <citation type="journal article" date="2008" name="PLoS ONE">
        <title>Genome sequence of a lancefield group C Streptococcus zooepidemicus strain causing epidemic nephritis: new information about an old disease.</title>
        <authorList>
            <person name="Beres S.B."/>
            <person name="Sesso R."/>
            <person name="Pinto S.W.L."/>
            <person name="Hoe N.P."/>
            <person name="Porcella S.F."/>
            <person name="Deleo F.R."/>
            <person name="Musser J.M."/>
        </authorList>
    </citation>
    <scope>NUCLEOTIDE SEQUENCE [LARGE SCALE GENOMIC DNA]</scope>
    <source>
        <strain evidence="3 4">MGCS10565</strain>
    </source>
</reference>
<feature type="chain" id="PRO_5002823953" description="Phage protein" evidence="2">
    <location>
        <begin position="23"/>
        <end position="238"/>
    </location>
</feature>
<evidence type="ECO:0000256" key="2">
    <source>
        <dbReference type="SAM" id="SignalP"/>
    </source>
</evidence>
<dbReference type="RefSeq" id="WP_012516073.1">
    <property type="nucleotide sequence ID" value="NC_011134.1"/>
</dbReference>
<name>B4U496_STREM</name>
<proteinExistence type="predicted"/>
<dbReference type="EMBL" id="CP001129">
    <property type="protein sequence ID" value="ACG62813.1"/>
    <property type="molecule type" value="Genomic_DNA"/>
</dbReference>
<protein>
    <recommendedName>
        <fullName evidence="5">Phage protein</fullName>
    </recommendedName>
</protein>
<feature type="coiled-coil region" evidence="1">
    <location>
        <begin position="163"/>
        <end position="202"/>
    </location>
</feature>
<gene>
    <name evidence="3" type="ordered locus">Sez_1480</name>
</gene>
<evidence type="ECO:0008006" key="5">
    <source>
        <dbReference type="Google" id="ProtNLM"/>
    </source>
</evidence>
<evidence type="ECO:0000313" key="3">
    <source>
        <dbReference type="EMBL" id="ACG62813.1"/>
    </source>
</evidence>
<dbReference type="AlphaFoldDB" id="B4U496"/>
<dbReference type="HOGENOM" id="CLU_112062_0_0_9"/>
<sequence length="238" mass="27864">MKKKLVMSLALCAVGIAVKVKADDNLLMWRLGLHQHKVTNNISINSQNKMTISLPKGWSLWFEKDKIPYNPITINSESLQKYQDRDKHQGQYDWQKNTSPKVVTYTDKNEKLQSFIYNDNQGEADLLINVTVDSPSKKGEELALFFRTDEGVLGGTTIFKESKVVEMEEKTEKEQEIAKLKKQEEQRQIEKEQKHVEQKLLEDNMLKHIRENDHKTWYQRLGDNIEDTWANVKGWWKG</sequence>
<accession>B4U496</accession>
<evidence type="ECO:0000313" key="4">
    <source>
        <dbReference type="Proteomes" id="UP000001873"/>
    </source>
</evidence>
<dbReference type="Proteomes" id="UP000001873">
    <property type="component" value="Chromosome"/>
</dbReference>
<dbReference type="KEGG" id="sez:Sez_1480"/>
<feature type="signal peptide" evidence="2">
    <location>
        <begin position="1"/>
        <end position="22"/>
    </location>
</feature>
<evidence type="ECO:0000256" key="1">
    <source>
        <dbReference type="SAM" id="Coils"/>
    </source>
</evidence>
<organism evidence="3 4">
    <name type="scientific">Streptococcus equi subsp. zooepidemicus (strain MGCS10565)</name>
    <dbReference type="NCBI Taxonomy" id="552526"/>
    <lineage>
        <taxon>Bacteria</taxon>
        <taxon>Bacillati</taxon>
        <taxon>Bacillota</taxon>
        <taxon>Bacilli</taxon>
        <taxon>Lactobacillales</taxon>
        <taxon>Streptococcaceae</taxon>
        <taxon>Streptococcus</taxon>
    </lineage>
</organism>